<dbReference type="InParanoid" id="B8MT10"/>
<protein>
    <submittedName>
        <fullName evidence="1">Uncharacterized protein</fullName>
    </submittedName>
</protein>
<dbReference type="Proteomes" id="UP000001745">
    <property type="component" value="Unassembled WGS sequence"/>
</dbReference>
<evidence type="ECO:0000313" key="2">
    <source>
        <dbReference type="Proteomes" id="UP000001745"/>
    </source>
</evidence>
<proteinExistence type="predicted"/>
<evidence type="ECO:0000313" key="1">
    <source>
        <dbReference type="EMBL" id="EED12034.1"/>
    </source>
</evidence>
<sequence>MVRVKLYENNRLTFEDSLQRSTLYIHKRSCTGQAPRGGPWAFTRIPALDRWHQSSAHSDWLLGSRDGAKGTLPINCKTAIHSNSGTYNRLRL</sequence>
<reference evidence="2" key="1">
    <citation type="journal article" date="2015" name="Genome Announc.">
        <title>Genome sequence of the AIDS-associated pathogen Penicillium marneffei (ATCC18224) and its near taxonomic relative Talaromyces stipitatus (ATCC10500).</title>
        <authorList>
            <person name="Nierman W.C."/>
            <person name="Fedorova-Abrams N.D."/>
            <person name="Andrianopoulos A."/>
        </authorList>
    </citation>
    <scope>NUCLEOTIDE SEQUENCE [LARGE SCALE GENOMIC DNA]</scope>
    <source>
        <strain evidence="2">ATCC 10500 / CBS 375.48 / QM 6759 / NRRL 1006</strain>
    </source>
</reference>
<keyword evidence="2" id="KW-1185">Reference proteome</keyword>
<dbReference type="VEuPathDB" id="FungiDB:TSTA_001060"/>
<dbReference type="GeneID" id="8108729"/>
<dbReference type="EMBL" id="EQ962660">
    <property type="protein sequence ID" value="EED12034.1"/>
    <property type="molecule type" value="Genomic_DNA"/>
</dbReference>
<dbReference type="AlphaFoldDB" id="B8MT10"/>
<name>B8MT10_TALSN</name>
<accession>B8MT10</accession>
<dbReference type="RefSeq" id="XP_002487688.1">
    <property type="nucleotide sequence ID" value="XM_002487643.1"/>
</dbReference>
<gene>
    <name evidence="1" type="ORF">TSTA_001060</name>
</gene>
<organism evidence="1 2">
    <name type="scientific">Talaromyces stipitatus (strain ATCC 10500 / CBS 375.48 / QM 6759 / NRRL 1006)</name>
    <name type="common">Penicillium stipitatum</name>
    <dbReference type="NCBI Taxonomy" id="441959"/>
    <lineage>
        <taxon>Eukaryota</taxon>
        <taxon>Fungi</taxon>
        <taxon>Dikarya</taxon>
        <taxon>Ascomycota</taxon>
        <taxon>Pezizomycotina</taxon>
        <taxon>Eurotiomycetes</taxon>
        <taxon>Eurotiomycetidae</taxon>
        <taxon>Eurotiales</taxon>
        <taxon>Trichocomaceae</taxon>
        <taxon>Talaromyces</taxon>
        <taxon>Talaromyces sect. Talaromyces</taxon>
    </lineage>
</organism>
<dbReference type="HOGENOM" id="CLU_2414794_0_0_1"/>